<protein>
    <recommendedName>
        <fullName evidence="4">Mediator of RNA polymerase II transcription subunit 20</fullName>
    </recommendedName>
    <alternativeName>
        <fullName evidence="4">Mediator complex subunit 20</fullName>
    </alternativeName>
</protein>
<dbReference type="Pfam" id="PF08612">
    <property type="entry name" value="Med20"/>
    <property type="match status" value="1"/>
</dbReference>
<keyword evidence="4" id="KW-0010">Activator</keyword>
<keyword evidence="3 4" id="KW-0539">Nucleus</keyword>
<gene>
    <name evidence="4" type="primary">MED20</name>
    <name evidence="5" type="ORF">SLS60_004010</name>
</gene>
<evidence type="ECO:0000256" key="4">
    <source>
        <dbReference type="RuleBase" id="RU364152"/>
    </source>
</evidence>
<comment type="caution">
    <text evidence="5">The sequence shown here is derived from an EMBL/GenBank/DDBJ whole genome shotgun (WGS) entry which is preliminary data.</text>
</comment>
<evidence type="ECO:0000256" key="2">
    <source>
        <dbReference type="ARBA" id="ARBA00010743"/>
    </source>
</evidence>
<comment type="function">
    <text evidence="4">Component of the Mediator complex, a coactivator involved in the regulated transcription of nearly all RNA polymerase II-dependent genes. Mediator functions as a bridge to convey information from gene-specific regulatory proteins to the basal RNA polymerase II transcription machinery. Mediator is recruited to promoters by direct interactions with regulatory proteins and serves as a scaffold for the assembly of a functional preinitiation complex with RNA polymerase II and the general transcription factors.</text>
</comment>
<accession>A0ABR3RQ98</accession>
<proteinExistence type="inferred from homology"/>
<evidence type="ECO:0000313" key="6">
    <source>
        <dbReference type="Proteomes" id="UP001521785"/>
    </source>
</evidence>
<keyword evidence="4" id="KW-0804">Transcription</keyword>
<name>A0ABR3RQ98_9PLEO</name>
<comment type="similarity">
    <text evidence="2 4">Belongs to the Mediator complex subunit 20 family.</text>
</comment>
<sequence>MKYHGLYYIPNQGAQLSASLDFVKAIVAGIESSYPRANKAGAWTLSHRVLRDVPPYSETPQPDYAHSYQHLLHVSTISPDRTYSLIQHPPQTDPNGTCVAPLQVAIASIPLSQSDAHFAFLANQMPLLWSPQRMLDVANGKTYQAGDFLIYIGELRSRRQVQTSTQTSPGVVVCVSTHAGGPDNDHHASFPLVDEGTVDFEYAQASIRELWSTIKKDITFGRSEVRENMQLAQDFGDDEEQTREAVARMWCEALSPRS</sequence>
<reference evidence="5 6" key="1">
    <citation type="submission" date="2024-02" db="EMBL/GenBank/DDBJ databases">
        <title>De novo assembly and annotation of 12 fungi associated with fruit tree decline syndrome in Ontario, Canada.</title>
        <authorList>
            <person name="Sulman M."/>
            <person name="Ellouze W."/>
            <person name="Ilyukhin E."/>
        </authorList>
    </citation>
    <scope>NUCLEOTIDE SEQUENCE [LARGE SCALE GENOMIC DNA]</scope>
    <source>
        <strain evidence="5 6">M42-189</strain>
    </source>
</reference>
<dbReference type="Proteomes" id="UP001521785">
    <property type="component" value="Unassembled WGS sequence"/>
</dbReference>
<evidence type="ECO:0000313" key="5">
    <source>
        <dbReference type="EMBL" id="KAL1606605.1"/>
    </source>
</evidence>
<keyword evidence="6" id="KW-1185">Reference proteome</keyword>
<evidence type="ECO:0000256" key="3">
    <source>
        <dbReference type="ARBA" id="ARBA00023242"/>
    </source>
</evidence>
<keyword evidence="4" id="KW-0805">Transcription regulation</keyword>
<comment type="subunit">
    <text evidence="4">Component of the Mediator complex.</text>
</comment>
<evidence type="ECO:0000256" key="1">
    <source>
        <dbReference type="ARBA" id="ARBA00004123"/>
    </source>
</evidence>
<organism evidence="5 6">
    <name type="scientific">Paraconiothyrium brasiliense</name>
    <dbReference type="NCBI Taxonomy" id="300254"/>
    <lineage>
        <taxon>Eukaryota</taxon>
        <taxon>Fungi</taxon>
        <taxon>Dikarya</taxon>
        <taxon>Ascomycota</taxon>
        <taxon>Pezizomycotina</taxon>
        <taxon>Dothideomycetes</taxon>
        <taxon>Pleosporomycetidae</taxon>
        <taxon>Pleosporales</taxon>
        <taxon>Massarineae</taxon>
        <taxon>Didymosphaeriaceae</taxon>
        <taxon>Paraconiothyrium</taxon>
    </lineage>
</organism>
<comment type="subcellular location">
    <subcellularLocation>
        <location evidence="1 4">Nucleus</location>
    </subcellularLocation>
</comment>
<dbReference type="InterPro" id="IPR013921">
    <property type="entry name" value="Mediator_Med20"/>
</dbReference>
<dbReference type="EMBL" id="JAKJXO020000004">
    <property type="protein sequence ID" value="KAL1606605.1"/>
    <property type="molecule type" value="Genomic_DNA"/>
</dbReference>